<dbReference type="GO" id="GO:0051213">
    <property type="term" value="F:dioxygenase activity"/>
    <property type="evidence" value="ECO:0007669"/>
    <property type="project" value="UniProtKB-KW"/>
</dbReference>
<keyword evidence="3" id="KW-1185">Reference proteome</keyword>
<accession>A0A7W9N1L0</accession>
<feature type="domain" description="Glyoxalase-like" evidence="1">
    <location>
        <begin position="8"/>
        <end position="131"/>
    </location>
</feature>
<evidence type="ECO:0000259" key="1">
    <source>
        <dbReference type="Pfam" id="PF18029"/>
    </source>
</evidence>
<proteinExistence type="predicted"/>
<dbReference type="PANTHER" id="PTHR35908">
    <property type="entry name" value="HYPOTHETICAL FUSION PROTEIN"/>
    <property type="match status" value="1"/>
</dbReference>
<dbReference type="Pfam" id="PF18029">
    <property type="entry name" value="Glyoxalase_6"/>
    <property type="match status" value="1"/>
</dbReference>
<protein>
    <submittedName>
        <fullName evidence="2">Catechol-2,3-dioxygenase</fullName>
    </submittedName>
</protein>
<reference evidence="2 3" key="1">
    <citation type="submission" date="2020-08" db="EMBL/GenBank/DDBJ databases">
        <title>Sequencing the genomes of 1000 actinobacteria strains.</title>
        <authorList>
            <person name="Klenk H.-P."/>
        </authorList>
    </citation>
    <scope>NUCLEOTIDE SEQUENCE [LARGE SCALE GENOMIC DNA]</scope>
    <source>
        <strain evidence="2 3">DSM 17945</strain>
    </source>
</reference>
<dbReference type="RefSeq" id="WP_420826916.1">
    <property type="nucleotide sequence ID" value="NZ_BAABAG010000014.1"/>
</dbReference>
<dbReference type="AlphaFoldDB" id="A0A7W9N1L0"/>
<evidence type="ECO:0000313" key="2">
    <source>
        <dbReference type="EMBL" id="MBB5849197.1"/>
    </source>
</evidence>
<dbReference type="PANTHER" id="PTHR35908:SF1">
    <property type="entry name" value="CONSERVED PROTEIN"/>
    <property type="match status" value="1"/>
</dbReference>
<dbReference type="InterPro" id="IPR041581">
    <property type="entry name" value="Glyoxalase_6"/>
</dbReference>
<comment type="caution">
    <text evidence="2">The sequence shown here is derived from an EMBL/GenBank/DDBJ whole genome shotgun (WGS) entry which is preliminary data.</text>
</comment>
<dbReference type="Gene3D" id="3.10.180.10">
    <property type="entry name" value="2,3-Dihydroxybiphenyl 1,2-Dioxygenase, domain 1"/>
    <property type="match status" value="1"/>
</dbReference>
<dbReference type="SUPFAM" id="SSF54593">
    <property type="entry name" value="Glyoxalase/Bleomycin resistance protein/Dihydroxybiphenyl dioxygenase"/>
    <property type="match status" value="1"/>
</dbReference>
<dbReference type="InterPro" id="IPR029068">
    <property type="entry name" value="Glyas_Bleomycin-R_OHBP_Dase"/>
</dbReference>
<keyword evidence="2" id="KW-0560">Oxidoreductase</keyword>
<organism evidence="2 3">
    <name type="scientific">Micrococcus endophyticus</name>
    <dbReference type="NCBI Taxonomy" id="455343"/>
    <lineage>
        <taxon>Bacteria</taxon>
        <taxon>Bacillati</taxon>
        <taxon>Actinomycetota</taxon>
        <taxon>Actinomycetes</taxon>
        <taxon>Micrococcales</taxon>
        <taxon>Micrococcaceae</taxon>
        <taxon>Micrococcus</taxon>
    </lineage>
</organism>
<sequence>MPRLLQPILDAVDARGLAEFDRQLLRLRYREGDEPTSGEADKADWLVLLDEHGRRVIAFQQTEQLRSTTWASPKVPMQAHVDFTVPDRESLTAAHVRALDLGARLINDESDDPDEPLYGYADPTGHPFCIFFG</sequence>
<evidence type="ECO:0000313" key="3">
    <source>
        <dbReference type="Proteomes" id="UP000567246"/>
    </source>
</evidence>
<dbReference type="EMBL" id="JACHMW010000001">
    <property type="protein sequence ID" value="MBB5849197.1"/>
    <property type="molecule type" value="Genomic_DNA"/>
</dbReference>
<dbReference type="Proteomes" id="UP000567246">
    <property type="component" value="Unassembled WGS sequence"/>
</dbReference>
<name>A0A7W9N1L0_9MICC</name>
<keyword evidence="2" id="KW-0223">Dioxygenase</keyword>
<gene>
    <name evidence="2" type="ORF">HDA33_001761</name>
</gene>